<feature type="transmembrane region" description="Helical" evidence="2">
    <location>
        <begin position="186"/>
        <end position="207"/>
    </location>
</feature>
<evidence type="ECO:0000256" key="1">
    <source>
        <dbReference type="SAM" id="MobiDB-lite"/>
    </source>
</evidence>
<keyword evidence="2" id="KW-0812">Transmembrane</keyword>
<feature type="compositionally biased region" description="Pro residues" evidence="1">
    <location>
        <begin position="277"/>
        <end position="298"/>
    </location>
</feature>
<reference evidence="3 4" key="1">
    <citation type="submission" date="2023-07" db="EMBL/GenBank/DDBJ databases">
        <title>Sequencing the genomes of 1000 actinobacteria strains.</title>
        <authorList>
            <person name="Klenk H.-P."/>
        </authorList>
    </citation>
    <scope>NUCLEOTIDE SEQUENCE [LARGE SCALE GENOMIC DNA]</scope>
    <source>
        <strain evidence="3 4">DSM 44109</strain>
    </source>
</reference>
<feature type="compositionally biased region" description="Polar residues" evidence="1">
    <location>
        <begin position="214"/>
        <end position="230"/>
    </location>
</feature>
<name>A0ABT9RBF4_9ACTN</name>
<accession>A0ABT9RBF4</accession>
<gene>
    <name evidence="3" type="ORF">J2S55_005864</name>
</gene>
<evidence type="ECO:0000313" key="3">
    <source>
        <dbReference type="EMBL" id="MDP9866598.1"/>
    </source>
</evidence>
<sequence>MPQIVGGALATMTAAVAASYLGVAGTVIGAAVMSVGSTVGGAVYTHYLKRTGTQLTFLRGHEAADDPPRKVEGEGELATAARATVRGEAQARWAGGPAPAELDAPTSVLPAVGTVDPDAPTSPFPVSRPASADPDAPTSVLPAVGGGAAPSADDLDGLVVVDVDPATAELPRITDGTHADGPRVRVWMLAVTAVVTFALGMGAILGFEGLTGQPVSSTVRGEKGSGTSLNPGAGKRDKSPDRVKHSRPASPAPPAIPDRTSEPTATADSGQPERPGTEPPAEPTPSPTPTRTPTPEPTSGPTQIDPSPEPSDQPTGPPPSELPPPDESGPQSEGPEGQSVLGDG</sequence>
<keyword evidence="2" id="KW-1133">Transmembrane helix</keyword>
<organism evidence="3 4">
    <name type="scientific">Streptosporangium brasiliense</name>
    <dbReference type="NCBI Taxonomy" id="47480"/>
    <lineage>
        <taxon>Bacteria</taxon>
        <taxon>Bacillati</taxon>
        <taxon>Actinomycetota</taxon>
        <taxon>Actinomycetes</taxon>
        <taxon>Streptosporangiales</taxon>
        <taxon>Streptosporangiaceae</taxon>
        <taxon>Streptosporangium</taxon>
    </lineage>
</organism>
<evidence type="ECO:0000313" key="4">
    <source>
        <dbReference type="Proteomes" id="UP001230426"/>
    </source>
</evidence>
<feature type="transmembrane region" description="Helical" evidence="2">
    <location>
        <begin position="27"/>
        <end position="47"/>
    </location>
</feature>
<feature type="region of interest" description="Disordered" evidence="1">
    <location>
        <begin position="214"/>
        <end position="344"/>
    </location>
</feature>
<evidence type="ECO:0000256" key="2">
    <source>
        <dbReference type="SAM" id="Phobius"/>
    </source>
</evidence>
<keyword evidence="4" id="KW-1185">Reference proteome</keyword>
<feature type="compositionally biased region" description="Basic and acidic residues" evidence="1">
    <location>
        <begin position="234"/>
        <end position="243"/>
    </location>
</feature>
<dbReference type="EMBL" id="JAUSRB010000002">
    <property type="protein sequence ID" value="MDP9866598.1"/>
    <property type="molecule type" value="Genomic_DNA"/>
</dbReference>
<protein>
    <submittedName>
        <fullName evidence="3">Uncharacterized protein</fullName>
    </submittedName>
</protein>
<proteinExistence type="predicted"/>
<feature type="compositionally biased region" description="Pro residues" evidence="1">
    <location>
        <begin position="307"/>
        <end position="327"/>
    </location>
</feature>
<dbReference type="RefSeq" id="WP_306867536.1">
    <property type="nucleotide sequence ID" value="NZ_JAUSRB010000002.1"/>
</dbReference>
<feature type="region of interest" description="Disordered" evidence="1">
    <location>
        <begin position="115"/>
        <end position="153"/>
    </location>
</feature>
<dbReference type="Proteomes" id="UP001230426">
    <property type="component" value="Unassembled WGS sequence"/>
</dbReference>
<comment type="caution">
    <text evidence="3">The sequence shown here is derived from an EMBL/GenBank/DDBJ whole genome shotgun (WGS) entry which is preliminary data.</text>
</comment>
<keyword evidence="2" id="KW-0472">Membrane</keyword>